<sequence length="363" mass="39859">MKIAFYGSSLVSAYWNGAATYYRGLLKALAARGYDITFYEPDVFDRQKNRDIEPPDWCRVVVYEGTIPALKQAASLSADADIVCKASGVGFEDDLLLTEVLTHARQDALKIFWDVDAPATLQDIRMSPDHPLRRALGEIDLVLTYGGGEPVIQAYRAVGAKDCIPVYNALDPETHHPVPSEPRFAASLGFLGNRLPDREERVEAFFLEPASRLQDETFLLGGSGWEGKAMSPNIRYIGHVSTRDHNAFNATPKAVLNISRASMAQTGFSPATRVFEAAGAAACIITDYWDGIDLFFTPGEEILVARDGQDVADILTALTPEKAAAVGQRALAKVLDKHTYQDRAAAVDELFRRRFADSREAAE</sequence>
<feature type="domain" description="Spore protein YkvP/CgeB glycosyl transferase-like" evidence="1">
    <location>
        <begin position="204"/>
        <end position="346"/>
    </location>
</feature>
<dbReference type="EMBL" id="LXPS01000036">
    <property type="protein sequence ID" value="OAE40442.1"/>
    <property type="molecule type" value="Genomic_DNA"/>
</dbReference>
<evidence type="ECO:0000313" key="2">
    <source>
        <dbReference type="EMBL" id="OAE40442.1"/>
    </source>
</evidence>
<name>A0A176X300_AGRTU</name>
<dbReference type="InterPro" id="IPR055259">
    <property type="entry name" value="YkvP/CgeB_Glyco_trans-like"/>
</dbReference>
<evidence type="ECO:0000259" key="1">
    <source>
        <dbReference type="Pfam" id="PF13524"/>
    </source>
</evidence>
<accession>A0A176X300</accession>
<evidence type="ECO:0000313" key="3">
    <source>
        <dbReference type="Proteomes" id="UP000077098"/>
    </source>
</evidence>
<dbReference type="RefSeq" id="WP_063950194.1">
    <property type="nucleotide sequence ID" value="NZ_LXPS01000036.1"/>
</dbReference>
<protein>
    <recommendedName>
        <fullName evidence="1">Spore protein YkvP/CgeB glycosyl transferase-like domain-containing protein</fullName>
    </recommendedName>
</protein>
<gene>
    <name evidence="2" type="ORF">A7J57_09135</name>
</gene>
<dbReference type="SUPFAM" id="SSF53756">
    <property type="entry name" value="UDP-Glycosyltransferase/glycogen phosphorylase"/>
    <property type="match status" value="1"/>
</dbReference>
<dbReference type="AlphaFoldDB" id="A0A176X300"/>
<organism evidence="2 3">
    <name type="scientific">Agrobacterium tumefaciens</name>
    <dbReference type="NCBI Taxonomy" id="358"/>
    <lineage>
        <taxon>Bacteria</taxon>
        <taxon>Pseudomonadati</taxon>
        <taxon>Pseudomonadota</taxon>
        <taxon>Alphaproteobacteria</taxon>
        <taxon>Hyphomicrobiales</taxon>
        <taxon>Rhizobiaceae</taxon>
        <taxon>Rhizobium/Agrobacterium group</taxon>
        <taxon>Agrobacterium</taxon>
        <taxon>Agrobacterium tumefaciens complex</taxon>
    </lineage>
</organism>
<dbReference type="Pfam" id="PF13524">
    <property type="entry name" value="Glyco_trans_1_2"/>
    <property type="match status" value="1"/>
</dbReference>
<dbReference type="Proteomes" id="UP000077098">
    <property type="component" value="Unassembled WGS sequence"/>
</dbReference>
<proteinExistence type="predicted"/>
<reference evidence="2 3" key="1">
    <citation type="submission" date="2016-05" db="EMBL/GenBank/DDBJ databases">
        <authorList>
            <person name="Lavstsen T."/>
            <person name="Jespersen J.S."/>
        </authorList>
    </citation>
    <scope>NUCLEOTIDE SEQUENCE [LARGE SCALE GENOMIC DNA]</scope>
    <source>
        <strain evidence="2 3">KCJ1736</strain>
    </source>
</reference>
<comment type="caution">
    <text evidence="2">The sequence shown here is derived from an EMBL/GenBank/DDBJ whole genome shotgun (WGS) entry which is preliminary data.</text>
</comment>